<name>A0A0D2H5Q9_9EURO</name>
<feature type="region of interest" description="Disordered" evidence="1">
    <location>
        <begin position="142"/>
        <end position="286"/>
    </location>
</feature>
<evidence type="ECO:0000256" key="1">
    <source>
        <dbReference type="SAM" id="MobiDB-lite"/>
    </source>
</evidence>
<feature type="region of interest" description="Disordered" evidence="1">
    <location>
        <begin position="1"/>
        <end position="47"/>
    </location>
</feature>
<feature type="domain" description="BZIP" evidence="2">
    <location>
        <begin position="14"/>
        <end position="29"/>
    </location>
</feature>
<proteinExistence type="predicted"/>
<dbReference type="AlphaFoldDB" id="A0A0D2H5Q9"/>
<dbReference type="GO" id="GO:0003700">
    <property type="term" value="F:DNA-binding transcription factor activity"/>
    <property type="evidence" value="ECO:0007669"/>
    <property type="project" value="InterPro"/>
</dbReference>
<feature type="compositionally biased region" description="Low complexity" evidence="1">
    <location>
        <begin position="265"/>
        <end position="285"/>
    </location>
</feature>
<evidence type="ECO:0000313" key="3">
    <source>
        <dbReference type="EMBL" id="KIW86205.1"/>
    </source>
</evidence>
<feature type="compositionally biased region" description="Polar residues" evidence="1">
    <location>
        <begin position="188"/>
        <end position="201"/>
    </location>
</feature>
<organism evidence="3 4">
    <name type="scientific">Fonsecaea pedrosoi CBS 271.37</name>
    <dbReference type="NCBI Taxonomy" id="1442368"/>
    <lineage>
        <taxon>Eukaryota</taxon>
        <taxon>Fungi</taxon>
        <taxon>Dikarya</taxon>
        <taxon>Ascomycota</taxon>
        <taxon>Pezizomycotina</taxon>
        <taxon>Eurotiomycetes</taxon>
        <taxon>Chaetothyriomycetidae</taxon>
        <taxon>Chaetothyriales</taxon>
        <taxon>Herpotrichiellaceae</taxon>
        <taxon>Fonsecaea</taxon>
    </lineage>
</organism>
<reference evidence="3 4" key="1">
    <citation type="submission" date="2015-01" db="EMBL/GenBank/DDBJ databases">
        <title>The Genome Sequence of Fonsecaea pedrosoi CBS 271.37.</title>
        <authorList>
            <consortium name="The Broad Institute Genomics Platform"/>
            <person name="Cuomo C."/>
            <person name="de Hoog S."/>
            <person name="Gorbushina A."/>
            <person name="Stielow B."/>
            <person name="Teixiera M."/>
            <person name="Abouelleil A."/>
            <person name="Chapman S.B."/>
            <person name="Priest M."/>
            <person name="Young S.K."/>
            <person name="Wortman J."/>
            <person name="Nusbaum C."/>
            <person name="Birren B."/>
        </authorList>
    </citation>
    <scope>NUCLEOTIDE SEQUENCE [LARGE SCALE GENOMIC DNA]</scope>
    <source>
        <strain evidence="3 4">CBS 271.37</strain>
    </source>
</reference>
<accession>A0A0D2H5Q9</accession>
<feature type="compositionally biased region" description="Basic residues" evidence="1">
    <location>
        <begin position="14"/>
        <end position="29"/>
    </location>
</feature>
<dbReference type="HOGENOM" id="CLU_727691_0_0_1"/>
<dbReference type="OrthoDB" id="4151980at2759"/>
<dbReference type="VEuPathDB" id="FungiDB:Z517_01600"/>
<feature type="compositionally biased region" description="Polar residues" evidence="1">
    <location>
        <begin position="142"/>
        <end position="152"/>
    </location>
</feature>
<dbReference type="RefSeq" id="XP_013290013.1">
    <property type="nucleotide sequence ID" value="XM_013434559.1"/>
</dbReference>
<feature type="compositionally biased region" description="Polar residues" evidence="1">
    <location>
        <begin position="212"/>
        <end position="226"/>
    </location>
</feature>
<evidence type="ECO:0000259" key="2">
    <source>
        <dbReference type="PROSITE" id="PS00036"/>
    </source>
</evidence>
<feature type="compositionally biased region" description="Basic and acidic residues" evidence="1">
    <location>
        <begin position="1"/>
        <end position="13"/>
    </location>
</feature>
<dbReference type="GeneID" id="25301090"/>
<dbReference type="EMBL" id="KN846969">
    <property type="protein sequence ID" value="KIW86205.1"/>
    <property type="molecule type" value="Genomic_DNA"/>
</dbReference>
<gene>
    <name evidence="3" type="ORF">Z517_01600</name>
</gene>
<protein>
    <recommendedName>
        <fullName evidence="2">BZIP domain-containing protein</fullName>
    </recommendedName>
</protein>
<dbReference type="Proteomes" id="UP000053029">
    <property type="component" value="Unassembled WGS sequence"/>
</dbReference>
<sequence length="380" mass="42225">MDDELKDISDAHERRKAQNRIAQRRRRQRLRQDAKPTPGDVTEMAGLEPSDLGMMGSENGASSLNGAASSLWNQDVGGLDTDASFMDLNFLEPMEINELNEMLGVNDSPPLKIITDPSPSSSLSNRTGQVVSNHCRRCSSHLSKSTVASSPDNAFGGRHQAKATATETAESAYDRRERCRGVQKPYVSRTSSGPQSLSLETTYFPPMDDVGTGNTTTCTESIQPSRHGSPIHTLNKRTWSDSRVQQQQQQPQRHPKIAPNPQRLSSTTSSTSSSSSLSHWSSTSSDAAELRHHDDWESQRSPLASTLTQRSQKLATDLIRLYELGVYLDIQSKDAELEELLSEVRRKFAVLHGKVEKRARNMNDDDATNRRYREIGFGEI</sequence>
<dbReference type="InterPro" id="IPR004827">
    <property type="entry name" value="bZIP"/>
</dbReference>
<keyword evidence="4" id="KW-1185">Reference proteome</keyword>
<dbReference type="PROSITE" id="PS00036">
    <property type="entry name" value="BZIP_BASIC"/>
    <property type="match status" value="1"/>
</dbReference>
<evidence type="ECO:0000313" key="4">
    <source>
        <dbReference type="Proteomes" id="UP000053029"/>
    </source>
</evidence>